<dbReference type="RefSeq" id="WP_071862518.1">
    <property type="nucleotide sequence ID" value="NZ_JAHLOV010000006.1"/>
</dbReference>
<keyword evidence="11" id="KW-1185">Reference proteome</keyword>
<dbReference type="NCBIfam" id="TIGR00652">
    <property type="entry name" value="DapF"/>
    <property type="match status" value="1"/>
</dbReference>
<reference evidence="10 11" key="1">
    <citation type="submission" date="2014-12" db="EMBL/GenBank/DDBJ databases">
        <title>Draft genome sequences of 29 type strains of Enterococci.</title>
        <authorList>
            <person name="Zhong Z."/>
            <person name="Sun Z."/>
            <person name="Liu W."/>
            <person name="Zhang W."/>
            <person name="Zhang H."/>
        </authorList>
    </citation>
    <scope>NUCLEOTIDE SEQUENCE [LARGE SCALE GENOMIC DNA]</scope>
    <source>
        <strain evidence="10 11">DSM 22802</strain>
    </source>
</reference>
<dbReference type="HAMAP" id="MF_00197">
    <property type="entry name" value="DAP_epimerase"/>
    <property type="match status" value="1"/>
</dbReference>
<dbReference type="PANTHER" id="PTHR31689">
    <property type="entry name" value="DIAMINOPIMELATE EPIMERASE, CHLOROPLASTIC"/>
    <property type="match status" value="1"/>
</dbReference>
<feature type="binding site" evidence="8">
    <location>
        <position position="13"/>
    </location>
    <ligand>
        <name>substrate</name>
    </ligand>
</feature>
<dbReference type="GO" id="GO:0005829">
    <property type="term" value="C:cytosol"/>
    <property type="evidence" value="ECO:0007669"/>
    <property type="project" value="TreeGrafter"/>
</dbReference>
<dbReference type="InterPro" id="IPR001653">
    <property type="entry name" value="DAP_epimerase_DapF"/>
</dbReference>
<dbReference type="InterPro" id="IPR018510">
    <property type="entry name" value="DAP_epimerase_AS"/>
</dbReference>
<dbReference type="Pfam" id="PF01678">
    <property type="entry name" value="DAP_epimerase"/>
    <property type="match status" value="2"/>
</dbReference>
<comment type="caution">
    <text evidence="8">Lacks conserved residue(s) required for the propagation of feature annotation.</text>
</comment>
<dbReference type="Proteomes" id="UP000183700">
    <property type="component" value="Unassembled WGS sequence"/>
</dbReference>
<evidence type="ECO:0000256" key="1">
    <source>
        <dbReference type="ARBA" id="ARBA00005196"/>
    </source>
</evidence>
<evidence type="ECO:0000313" key="11">
    <source>
        <dbReference type="Proteomes" id="UP000183700"/>
    </source>
</evidence>
<dbReference type="OrthoDB" id="9805408at2"/>
<sequence length="277" mass="30468">MEIPFYKMQGAGNDFILIDNQALQFSTEVLTKFAARVCTRRVSVGADTVIVIEASRGTGDFYARFFNADGSEAEMCGNGARCVARYAYEQGLADEKMVIETIAGNVPAERINTRTYRVQLNSPTVFEADKKIQVDGKELTVDYVELGDPGIPHLVVHQPDLAMTELETIFDLARKLRNHPAFEKGANVNFYDILSDQTVVERTYERGVEDFTLACGTGTGSTAYVLNKKELTQVNPVTIEVLGGALQVEVVAEELYLIGDTNMVAAGTILDDDLFLD</sequence>
<comment type="similarity">
    <text evidence="2 8">Belongs to the diaminopimelate epimerase family.</text>
</comment>
<keyword evidence="6 8" id="KW-0413">Isomerase</keyword>
<evidence type="ECO:0000256" key="9">
    <source>
        <dbReference type="PROSITE-ProRule" id="PRU10125"/>
    </source>
</evidence>
<organism evidence="10 11">
    <name type="scientific">Enterococcus devriesei</name>
    <dbReference type="NCBI Taxonomy" id="319970"/>
    <lineage>
        <taxon>Bacteria</taxon>
        <taxon>Bacillati</taxon>
        <taxon>Bacillota</taxon>
        <taxon>Bacilli</taxon>
        <taxon>Lactobacillales</taxon>
        <taxon>Enterococcaceae</taxon>
        <taxon>Enterococcus</taxon>
    </lineage>
</organism>
<comment type="subcellular location">
    <subcellularLocation>
        <location evidence="8">Cytoplasm</location>
    </subcellularLocation>
</comment>
<dbReference type="GO" id="GO:0008837">
    <property type="term" value="F:diaminopimelate epimerase activity"/>
    <property type="evidence" value="ECO:0007669"/>
    <property type="project" value="UniProtKB-UniRule"/>
</dbReference>
<feature type="binding site" evidence="8">
    <location>
        <begin position="216"/>
        <end position="217"/>
    </location>
    <ligand>
        <name>substrate</name>
    </ligand>
</feature>
<keyword evidence="5 8" id="KW-0457">Lysine biosynthesis</keyword>
<evidence type="ECO:0000256" key="2">
    <source>
        <dbReference type="ARBA" id="ARBA00010219"/>
    </source>
</evidence>
<comment type="catalytic activity">
    <reaction evidence="7 8">
        <text>(2S,6S)-2,6-diaminopimelate = meso-2,6-diaminopimelate</text>
        <dbReference type="Rhea" id="RHEA:15393"/>
        <dbReference type="ChEBI" id="CHEBI:57609"/>
        <dbReference type="ChEBI" id="CHEBI:57791"/>
        <dbReference type="EC" id="5.1.1.7"/>
    </reaction>
</comment>
<protein>
    <recommendedName>
        <fullName evidence="3 8">Diaminopimelate epimerase</fullName>
        <shortName evidence="8">DAP epimerase</shortName>
        <ecNumber evidence="3 8">5.1.1.7</ecNumber>
    </recommendedName>
    <alternativeName>
        <fullName evidence="8">PLP-independent amino acid racemase</fullName>
    </alternativeName>
</protein>
<feature type="binding site" evidence="8">
    <location>
        <begin position="205"/>
        <end position="206"/>
    </location>
    <ligand>
        <name>substrate</name>
    </ligand>
</feature>
<comment type="function">
    <text evidence="8">Catalyzes the stereoinversion of LL-2,6-diaminopimelate (L,L-DAP) to meso-diaminopimelate (meso-DAP), a precursor of L-lysine and an essential component of the bacterial peptidoglycan.</text>
</comment>
<comment type="subunit">
    <text evidence="8">Homodimer.</text>
</comment>
<keyword evidence="8" id="KW-0963">Cytoplasm</keyword>
<evidence type="ECO:0000256" key="6">
    <source>
        <dbReference type="ARBA" id="ARBA00023235"/>
    </source>
</evidence>
<feature type="site" description="Could be important to modulate the pK values of the two catalytic cysteine residues" evidence="8">
    <location>
        <position position="205"/>
    </location>
</feature>
<dbReference type="PROSITE" id="PS01326">
    <property type="entry name" value="DAP_EPIMERASE"/>
    <property type="match status" value="1"/>
</dbReference>
<dbReference type="PANTHER" id="PTHR31689:SF0">
    <property type="entry name" value="DIAMINOPIMELATE EPIMERASE"/>
    <property type="match status" value="1"/>
</dbReference>
<feature type="binding site" evidence="8">
    <location>
        <position position="67"/>
    </location>
    <ligand>
        <name>substrate</name>
    </ligand>
</feature>
<evidence type="ECO:0000256" key="7">
    <source>
        <dbReference type="ARBA" id="ARBA00051712"/>
    </source>
</evidence>
<comment type="caution">
    <text evidence="10">The sequence shown here is derived from an EMBL/GenBank/DDBJ whole genome shotgun (WGS) entry which is preliminary data.</text>
</comment>
<dbReference type="GO" id="GO:0009089">
    <property type="term" value="P:lysine biosynthetic process via diaminopimelate"/>
    <property type="evidence" value="ECO:0007669"/>
    <property type="project" value="UniProtKB-UniRule"/>
</dbReference>
<proteinExistence type="inferred from homology"/>
<evidence type="ECO:0000313" key="10">
    <source>
        <dbReference type="EMBL" id="OJG35552.1"/>
    </source>
</evidence>
<evidence type="ECO:0000256" key="8">
    <source>
        <dbReference type="HAMAP-Rule" id="MF_00197"/>
    </source>
</evidence>
<dbReference type="SUPFAM" id="SSF54506">
    <property type="entry name" value="Diaminopimelate epimerase-like"/>
    <property type="match status" value="2"/>
</dbReference>
<dbReference type="EMBL" id="JXKM01000006">
    <property type="protein sequence ID" value="OJG35552.1"/>
    <property type="molecule type" value="Genomic_DNA"/>
</dbReference>
<evidence type="ECO:0000256" key="5">
    <source>
        <dbReference type="ARBA" id="ARBA00023154"/>
    </source>
</evidence>
<dbReference type="EC" id="5.1.1.7" evidence="3 8"/>
<comment type="pathway">
    <text evidence="1 8">Amino-acid biosynthesis; L-lysine biosynthesis via DAP pathway; DL-2,6-diaminopimelate from LL-2,6-diaminopimelate: step 1/1.</text>
</comment>
<accession>A0A1L8SUK1</accession>
<dbReference type="UniPathway" id="UPA00034">
    <property type="reaction ID" value="UER00025"/>
</dbReference>
<evidence type="ECO:0000256" key="3">
    <source>
        <dbReference type="ARBA" id="ARBA00013080"/>
    </source>
</evidence>
<feature type="active site" evidence="9">
    <location>
        <position position="76"/>
    </location>
</feature>
<gene>
    <name evidence="8" type="primary">dapF</name>
    <name evidence="10" type="ORF">RV00_GL002737</name>
</gene>
<feature type="active site" description="Proton donor" evidence="8">
    <location>
        <position position="76"/>
    </location>
</feature>
<keyword evidence="4 8" id="KW-0028">Amino-acid biosynthesis</keyword>
<evidence type="ECO:0000256" key="4">
    <source>
        <dbReference type="ARBA" id="ARBA00022605"/>
    </source>
</evidence>
<name>A0A1L8SUK1_9ENTE</name>
<dbReference type="Gene3D" id="3.10.310.10">
    <property type="entry name" value="Diaminopimelate Epimerase, Chain A, domain 1"/>
    <property type="match status" value="2"/>
</dbReference>
<feature type="binding site" evidence="8">
    <location>
        <position position="187"/>
    </location>
    <ligand>
        <name>substrate</name>
    </ligand>
</feature>
<dbReference type="STRING" id="319970.RV00_GL002737"/>
<dbReference type="AlphaFoldDB" id="A0A1L8SUK1"/>
<feature type="site" description="Could be important to modulate the pK values of the two catalytic cysteine residues" evidence="8">
    <location>
        <position position="153"/>
    </location>
</feature>
<feature type="active site" description="Proton acceptor" evidence="8">
    <location>
        <position position="215"/>
    </location>
</feature>
<feature type="binding site" evidence="8">
    <location>
        <begin position="77"/>
        <end position="78"/>
    </location>
    <ligand>
        <name>substrate</name>
    </ligand>
</feature>